<comment type="caution">
    <text evidence="1">The sequence shown here is derived from an EMBL/GenBank/DDBJ whole genome shotgun (WGS) entry which is preliminary data.</text>
</comment>
<accession>A0A9P6NPW1</accession>
<evidence type="ECO:0000313" key="1">
    <source>
        <dbReference type="EMBL" id="KAG0147421.1"/>
    </source>
</evidence>
<name>A0A9P6NPW1_9BASI</name>
<dbReference type="EMBL" id="MU167248">
    <property type="protein sequence ID" value="KAG0147421.1"/>
    <property type="molecule type" value="Genomic_DNA"/>
</dbReference>
<dbReference type="Proteomes" id="UP000886653">
    <property type="component" value="Unassembled WGS sequence"/>
</dbReference>
<organism evidence="1 2">
    <name type="scientific">Cronartium quercuum f. sp. fusiforme G11</name>
    <dbReference type="NCBI Taxonomy" id="708437"/>
    <lineage>
        <taxon>Eukaryota</taxon>
        <taxon>Fungi</taxon>
        <taxon>Dikarya</taxon>
        <taxon>Basidiomycota</taxon>
        <taxon>Pucciniomycotina</taxon>
        <taxon>Pucciniomycetes</taxon>
        <taxon>Pucciniales</taxon>
        <taxon>Coleosporiaceae</taxon>
        <taxon>Cronartium</taxon>
    </lineage>
</organism>
<feature type="non-terminal residue" evidence="1">
    <location>
        <position position="67"/>
    </location>
</feature>
<dbReference type="AlphaFoldDB" id="A0A9P6NPW1"/>
<proteinExistence type="predicted"/>
<reference evidence="1" key="1">
    <citation type="submission" date="2013-11" db="EMBL/GenBank/DDBJ databases">
        <title>Genome sequence of the fusiform rust pathogen reveals effectors for host alternation and coevolution with pine.</title>
        <authorList>
            <consortium name="DOE Joint Genome Institute"/>
            <person name="Smith K."/>
            <person name="Pendleton A."/>
            <person name="Kubisiak T."/>
            <person name="Anderson C."/>
            <person name="Salamov A."/>
            <person name="Aerts A."/>
            <person name="Riley R."/>
            <person name="Clum A."/>
            <person name="Lindquist E."/>
            <person name="Ence D."/>
            <person name="Campbell M."/>
            <person name="Kronenberg Z."/>
            <person name="Feau N."/>
            <person name="Dhillon B."/>
            <person name="Hamelin R."/>
            <person name="Burleigh J."/>
            <person name="Smith J."/>
            <person name="Yandell M."/>
            <person name="Nelson C."/>
            <person name="Grigoriev I."/>
            <person name="Davis J."/>
        </authorList>
    </citation>
    <scope>NUCLEOTIDE SEQUENCE</scope>
    <source>
        <strain evidence="1">G11</strain>
    </source>
</reference>
<sequence>MKLSLEQCTCPACLVNTITDEEGNMIPGTWGICRTQRKHQRKMAAKLENTPILEALANDFHTKASIK</sequence>
<keyword evidence="2" id="KW-1185">Reference proteome</keyword>
<gene>
    <name evidence="1" type="ORF">CROQUDRAFT_42908</name>
</gene>
<evidence type="ECO:0000313" key="2">
    <source>
        <dbReference type="Proteomes" id="UP000886653"/>
    </source>
</evidence>
<protein>
    <submittedName>
        <fullName evidence="1">Uncharacterized protein</fullName>
    </submittedName>
</protein>